<keyword evidence="4" id="KW-1185">Reference proteome</keyword>
<feature type="region of interest" description="Disordered" evidence="2">
    <location>
        <begin position="24"/>
        <end position="110"/>
    </location>
</feature>
<evidence type="ECO:0000256" key="2">
    <source>
        <dbReference type="SAM" id="MobiDB-lite"/>
    </source>
</evidence>
<protein>
    <submittedName>
        <fullName evidence="3">Uncharacterized protein</fullName>
    </submittedName>
</protein>
<evidence type="ECO:0000313" key="4">
    <source>
        <dbReference type="Proteomes" id="UP000446768"/>
    </source>
</evidence>
<dbReference type="RefSeq" id="WP_154377987.1">
    <property type="nucleotide sequence ID" value="NZ_WKJJ01000014.1"/>
</dbReference>
<sequence length="184" mass="19621">MKRITVIAALAFIGAAAWYWWPAQGEAAGPGGGAPAAPAPAPAAQAATRPQWMDALAEQPPPEPERVPLPPVDSSAPAWLSMAEAREHGDPRTPPVVHDDPATHAQPTAGQLADPQAYRRFEQGQHARLLASFADAARDEVPRLRADVERGRAAGVAEAELAKMEEKIRRIEALRDEVARGATQ</sequence>
<evidence type="ECO:0000313" key="3">
    <source>
        <dbReference type="EMBL" id="MRV74437.1"/>
    </source>
</evidence>
<dbReference type="Proteomes" id="UP000446768">
    <property type="component" value="Unassembled WGS sequence"/>
</dbReference>
<feature type="compositionally biased region" description="Basic and acidic residues" evidence="2">
    <location>
        <begin position="84"/>
        <end position="102"/>
    </location>
</feature>
<name>A0A7X2IRG9_9BURK</name>
<feature type="compositionally biased region" description="Pro residues" evidence="2">
    <location>
        <begin position="59"/>
        <end position="71"/>
    </location>
</feature>
<proteinExistence type="predicted"/>
<dbReference type="AlphaFoldDB" id="A0A7X2IRG9"/>
<comment type="caution">
    <text evidence="3">The sequence shown here is derived from an EMBL/GenBank/DDBJ whole genome shotgun (WGS) entry which is preliminary data.</text>
</comment>
<keyword evidence="1" id="KW-0175">Coiled coil</keyword>
<dbReference type="EMBL" id="WKJJ01000014">
    <property type="protein sequence ID" value="MRV74437.1"/>
    <property type="molecule type" value="Genomic_DNA"/>
</dbReference>
<organism evidence="3 4">
    <name type="scientific">Pseudoduganella rivuli</name>
    <dbReference type="NCBI Taxonomy" id="2666085"/>
    <lineage>
        <taxon>Bacteria</taxon>
        <taxon>Pseudomonadati</taxon>
        <taxon>Pseudomonadota</taxon>
        <taxon>Betaproteobacteria</taxon>
        <taxon>Burkholderiales</taxon>
        <taxon>Oxalobacteraceae</taxon>
        <taxon>Telluria group</taxon>
        <taxon>Pseudoduganella</taxon>
    </lineage>
</organism>
<gene>
    <name evidence="3" type="ORF">GJ700_22265</name>
</gene>
<reference evidence="3 4" key="1">
    <citation type="submission" date="2019-11" db="EMBL/GenBank/DDBJ databases">
        <title>Novel species isolated from a subtropical stream in China.</title>
        <authorList>
            <person name="Lu H."/>
        </authorList>
    </citation>
    <scope>NUCLEOTIDE SEQUENCE [LARGE SCALE GENOMIC DNA]</scope>
    <source>
        <strain evidence="3 4">FT92W</strain>
    </source>
</reference>
<accession>A0A7X2IRG9</accession>
<feature type="coiled-coil region" evidence="1">
    <location>
        <begin position="154"/>
        <end position="181"/>
    </location>
</feature>
<evidence type="ECO:0000256" key="1">
    <source>
        <dbReference type="SAM" id="Coils"/>
    </source>
</evidence>